<feature type="signal peptide" evidence="1">
    <location>
        <begin position="1"/>
        <end position="19"/>
    </location>
</feature>
<name>V5F7C1_PHOLE</name>
<gene>
    <name evidence="2" type="ORF">PLEI_3716</name>
</gene>
<organism evidence="2 3">
    <name type="scientific">Photobacterium leiognathi lrivu.4.1</name>
    <dbReference type="NCBI Taxonomy" id="1248232"/>
    <lineage>
        <taxon>Bacteria</taxon>
        <taxon>Pseudomonadati</taxon>
        <taxon>Pseudomonadota</taxon>
        <taxon>Gammaproteobacteria</taxon>
        <taxon>Vibrionales</taxon>
        <taxon>Vibrionaceae</taxon>
        <taxon>Photobacterium</taxon>
    </lineage>
</organism>
<dbReference type="EMBL" id="DF196821">
    <property type="protein sequence ID" value="GAD32048.1"/>
    <property type="molecule type" value="Genomic_DNA"/>
</dbReference>
<keyword evidence="2" id="KW-0449">Lipoprotein</keyword>
<feature type="chain" id="PRO_5004732754" evidence="1">
    <location>
        <begin position="20"/>
        <end position="48"/>
    </location>
</feature>
<dbReference type="Proteomes" id="UP000030675">
    <property type="component" value="Unassembled WGS sequence"/>
</dbReference>
<dbReference type="HOGENOM" id="CLU_3156084_0_0_6"/>
<evidence type="ECO:0000313" key="3">
    <source>
        <dbReference type="Proteomes" id="UP000030675"/>
    </source>
</evidence>
<evidence type="ECO:0000256" key="1">
    <source>
        <dbReference type="SAM" id="SignalP"/>
    </source>
</evidence>
<keyword evidence="1" id="KW-0732">Signal</keyword>
<reference evidence="3" key="1">
    <citation type="submission" date="2012-12" db="EMBL/GenBank/DDBJ databases">
        <title>Genome Sequence of Photobacterium leiognathi lrivu.4.1.</title>
        <authorList>
            <person name="Urbanczyk H."/>
            <person name="Ogura Y."/>
            <person name="Hayashi T."/>
            <person name="Dunlap P.V."/>
        </authorList>
    </citation>
    <scope>NUCLEOTIDE SEQUENCE [LARGE SCALE GENOMIC DNA]</scope>
    <source>
        <strain evidence="3">lrivu.4.1</strain>
    </source>
</reference>
<sequence>MLRIIKNFIALLFFTIAITACSTSTLTCPEDAQDCGLPPCELAGTCVP</sequence>
<accession>V5F7C1</accession>
<evidence type="ECO:0000313" key="2">
    <source>
        <dbReference type="EMBL" id="GAD32048.1"/>
    </source>
</evidence>
<protein>
    <submittedName>
        <fullName evidence="2">Putative lipoprotein</fullName>
    </submittedName>
</protein>
<dbReference type="AlphaFoldDB" id="V5F7C1"/>
<proteinExistence type="predicted"/>
<dbReference type="PROSITE" id="PS51257">
    <property type="entry name" value="PROKAR_LIPOPROTEIN"/>
    <property type="match status" value="1"/>
</dbReference>